<accession>A0A4V2S746</accession>
<dbReference type="OrthoDB" id="3664945at2"/>
<comment type="caution">
    <text evidence="9">The sequence shown here is derived from an EMBL/GenBank/DDBJ whole genome shotgun (WGS) entry which is preliminary data.</text>
</comment>
<dbReference type="PRINTS" id="PR00385">
    <property type="entry name" value="P450"/>
</dbReference>
<dbReference type="InterPro" id="IPR001128">
    <property type="entry name" value="Cyt_P450"/>
</dbReference>
<keyword evidence="2 7" id="KW-0349">Heme</keyword>
<evidence type="ECO:0000313" key="9">
    <source>
        <dbReference type="EMBL" id="TCO58560.1"/>
    </source>
</evidence>
<dbReference type="SUPFAM" id="SSF48264">
    <property type="entry name" value="Cytochrome P450"/>
    <property type="match status" value="1"/>
</dbReference>
<dbReference type="PANTHER" id="PTHR46696">
    <property type="entry name" value="P450, PUTATIVE (EUROFUNG)-RELATED"/>
    <property type="match status" value="1"/>
</dbReference>
<dbReference type="PROSITE" id="PS00086">
    <property type="entry name" value="CYTOCHROME_P450"/>
    <property type="match status" value="1"/>
</dbReference>
<organism evidence="9 10">
    <name type="scientific">Actinocrispum wychmicini</name>
    <dbReference type="NCBI Taxonomy" id="1213861"/>
    <lineage>
        <taxon>Bacteria</taxon>
        <taxon>Bacillati</taxon>
        <taxon>Actinomycetota</taxon>
        <taxon>Actinomycetes</taxon>
        <taxon>Pseudonocardiales</taxon>
        <taxon>Pseudonocardiaceae</taxon>
        <taxon>Actinocrispum</taxon>
    </lineage>
</organism>
<evidence type="ECO:0000256" key="5">
    <source>
        <dbReference type="ARBA" id="ARBA00023004"/>
    </source>
</evidence>
<dbReference type="InterPro" id="IPR036396">
    <property type="entry name" value="Cyt_P450_sf"/>
</dbReference>
<evidence type="ECO:0000256" key="7">
    <source>
        <dbReference type="RuleBase" id="RU000461"/>
    </source>
</evidence>
<evidence type="ECO:0000256" key="3">
    <source>
        <dbReference type="ARBA" id="ARBA00022723"/>
    </source>
</evidence>
<keyword evidence="6 7" id="KW-0503">Monooxygenase</keyword>
<protein>
    <submittedName>
        <fullName evidence="9">Pentalenic acid synthase</fullName>
    </submittedName>
</protein>
<evidence type="ECO:0000256" key="6">
    <source>
        <dbReference type="ARBA" id="ARBA00023033"/>
    </source>
</evidence>
<proteinExistence type="inferred from homology"/>
<reference evidence="9 10" key="1">
    <citation type="submission" date="2019-03" db="EMBL/GenBank/DDBJ databases">
        <title>Genomic Encyclopedia of Type Strains, Phase IV (KMG-IV): sequencing the most valuable type-strain genomes for metagenomic binning, comparative biology and taxonomic classification.</title>
        <authorList>
            <person name="Goeker M."/>
        </authorList>
    </citation>
    <scope>NUCLEOTIDE SEQUENCE [LARGE SCALE GENOMIC DNA]</scope>
    <source>
        <strain evidence="9 10">DSM 45934</strain>
    </source>
</reference>
<evidence type="ECO:0000256" key="2">
    <source>
        <dbReference type="ARBA" id="ARBA00022617"/>
    </source>
</evidence>
<dbReference type="Proteomes" id="UP000295680">
    <property type="component" value="Unassembled WGS sequence"/>
</dbReference>
<keyword evidence="5 7" id="KW-0408">Iron</keyword>
<dbReference type="CDD" id="cd11030">
    <property type="entry name" value="CYP105-like"/>
    <property type="match status" value="1"/>
</dbReference>
<name>A0A4V2S746_9PSEU</name>
<dbReference type="GO" id="GO:0020037">
    <property type="term" value="F:heme binding"/>
    <property type="evidence" value="ECO:0007669"/>
    <property type="project" value="InterPro"/>
</dbReference>
<dbReference type="EMBL" id="SLWS01000005">
    <property type="protein sequence ID" value="TCO58560.1"/>
    <property type="molecule type" value="Genomic_DNA"/>
</dbReference>
<dbReference type="GO" id="GO:0005506">
    <property type="term" value="F:iron ion binding"/>
    <property type="evidence" value="ECO:0007669"/>
    <property type="project" value="InterPro"/>
</dbReference>
<dbReference type="InterPro" id="IPR002397">
    <property type="entry name" value="Cyt_P450_B"/>
</dbReference>
<dbReference type="Pfam" id="PF00067">
    <property type="entry name" value="p450"/>
    <property type="match status" value="2"/>
</dbReference>
<evidence type="ECO:0000256" key="4">
    <source>
        <dbReference type="ARBA" id="ARBA00023002"/>
    </source>
</evidence>
<keyword evidence="3 7" id="KW-0479">Metal-binding</keyword>
<comment type="similarity">
    <text evidence="1 7">Belongs to the cytochrome P450 family.</text>
</comment>
<dbReference type="PANTHER" id="PTHR46696:SF1">
    <property type="entry name" value="CYTOCHROME P450 YJIB-RELATED"/>
    <property type="match status" value="1"/>
</dbReference>
<dbReference type="Gene3D" id="1.10.630.10">
    <property type="entry name" value="Cytochrome P450"/>
    <property type="match status" value="1"/>
</dbReference>
<evidence type="ECO:0000313" key="10">
    <source>
        <dbReference type="Proteomes" id="UP000295680"/>
    </source>
</evidence>
<sequence>MTQAPEYPQARTCPYHPSPAYEPMREGPPLQRVTLWNGLECWTVTGHAEARQLLADPRVSADRRRDGFPTVSERFAGLTEAKPTFLAMDDPEHNRIRRMMISEFTVRRFKELKPKIVAVVDDAIDGLLAAGSPTDLVEHFSLPVPSMVICHMLGVPYADHEFFQKHSRLLVQGTSDDVRVARVALVGYLAELAMDPPPGLIARLKADQVATGQLSKEDLAINAMVLLLAGHETTASMLSLGVITLLDHPDQLALLKSDPAAAATSVEELLRYLSIVDAGPSRIATEDIEIGGVTVKAGDGLVITSSLANRDPSVFADPDSFDITRPARHHVAFGYGVHQCLGQNLARMELELALPALFRRIPTLRLDVAVADLTLRPAATIQGVNSLPVAW</sequence>
<dbReference type="AlphaFoldDB" id="A0A4V2S746"/>
<dbReference type="PRINTS" id="PR00359">
    <property type="entry name" value="BP450"/>
</dbReference>
<evidence type="ECO:0000256" key="1">
    <source>
        <dbReference type="ARBA" id="ARBA00010617"/>
    </source>
</evidence>
<dbReference type="FunFam" id="1.10.630.10:FF:000018">
    <property type="entry name" value="Cytochrome P450 monooxygenase"/>
    <property type="match status" value="1"/>
</dbReference>
<feature type="region of interest" description="Disordered" evidence="8">
    <location>
        <begin position="1"/>
        <end position="20"/>
    </location>
</feature>
<keyword evidence="10" id="KW-1185">Reference proteome</keyword>
<dbReference type="GO" id="GO:0004497">
    <property type="term" value="F:monooxygenase activity"/>
    <property type="evidence" value="ECO:0007669"/>
    <property type="project" value="UniProtKB-KW"/>
</dbReference>
<keyword evidence="4 7" id="KW-0560">Oxidoreductase</keyword>
<dbReference type="GO" id="GO:0016705">
    <property type="term" value="F:oxidoreductase activity, acting on paired donors, with incorporation or reduction of molecular oxygen"/>
    <property type="evidence" value="ECO:0007669"/>
    <property type="project" value="InterPro"/>
</dbReference>
<dbReference type="InterPro" id="IPR017972">
    <property type="entry name" value="Cyt_P450_CS"/>
</dbReference>
<gene>
    <name evidence="9" type="ORF">EV192_105631</name>
</gene>
<evidence type="ECO:0000256" key="8">
    <source>
        <dbReference type="SAM" id="MobiDB-lite"/>
    </source>
</evidence>